<keyword evidence="3" id="KW-1185">Reference proteome</keyword>
<reference evidence="2 3" key="1">
    <citation type="journal article" date="2012" name="Science">
        <title>The Paleozoic origin of enzymatic lignin decomposition reconstructed from 31 fungal genomes.</title>
        <authorList>
            <person name="Floudas D."/>
            <person name="Binder M."/>
            <person name="Riley R."/>
            <person name="Barry K."/>
            <person name="Blanchette R.A."/>
            <person name="Henrissat B."/>
            <person name="Martinez A.T."/>
            <person name="Otillar R."/>
            <person name="Spatafora J.W."/>
            <person name="Yadav J.S."/>
            <person name="Aerts A."/>
            <person name="Benoit I."/>
            <person name="Boyd A."/>
            <person name="Carlson A."/>
            <person name="Copeland A."/>
            <person name="Coutinho P.M."/>
            <person name="de Vries R.P."/>
            <person name="Ferreira P."/>
            <person name="Findley K."/>
            <person name="Foster B."/>
            <person name="Gaskell J."/>
            <person name="Glotzer D."/>
            <person name="Gorecki P."/>
            <person name="Heitman J."/>
            <person name="Hesse C."/>
            <person name="Hori C."/>
            <person name="Igarashi K."/>
            <person name="Jurgens J.A."/>
            <person name="Kallen N."/>
            <person name="Kersten P."/>
            <person name="Kohler A."/>
            <person name="Kuees U."/>
            <person name="Kumar T.K.A."/>
            <person name="Kuo A."/>
            <person name="LaButti K."/>
            <person name="Larrondo L.F."/>
            <person name="Lindquist E."/>
            <person name="Ling A."/>
            <person name="Lombard V."/>
            <person name="Lucas S."/>
            <person name="Lundell T."/>
            <person name="Martin R."/>
            <person name="McLaughlin D.J."/>
            <person name="Morgenstern I."/>
            <person name="Morin E."/>
            <person name="Murat C."/>
            <person name="Nagy L.G."/>
            <person name="Nolan M."/>
            <person name="Ohm R.A."/>
            <person name="Patyshakuliyeva A."/>
            <person name="Rokas A."/>
            <person name="Ruiz-Duenas F.J."/>
            <person name="Sabat G."/>
            <person name="Salamov A."/>
            <person name="Samejima M."/>
            <person name="Schmutz J."/>
            <person name="Slot J.C."/>
            <person name="St John F."/>
            <person name="Stenlid J."/>
            <person name="Sun H."/>
            <person name="Sun S."/>
            <person name="Syed K."/>
            <person name="Tsang A."/>
            <person name="Wiebenga A."/>
            <person name="Young D."/>
            <person name="Pisabarro A."/>
            <person name="Eastwood D.C."/>
            <person name="Martin F."/>
            <person name="Cullen D."/>
            <person name="Grigoriev I.V."/>
            <person name="Hibbett D.S."/>
        </authorList>
    </citation>
    <scope>NUCLEOTIDE SEQUENCE [LARGE SCALE GENOMIC DNA]</scope>
    <source>
        <strain evidence="2 3">MD-104</strain>
    </source>
</reference>
<dbReference type="EMBL" id="KB467854">
    <property type="protein sequence ID" value="PCH35466.1"/>
    <property type="molecule type" value="Genomic_DNA"/>
</dbReference>
<feature type="compositionally biased region" description="Basic and acidic residues" evidence="1">
    <location>
        <begin position="170"/>
        <end position="181"/>
    </location>
</feature>
<feature type="compositionally biased region" description="Basic and acidic residues" evidence="1">
    <location>
        <begin position="153"/>
        <end position="163"/>
    </location>
</feature>
<evidence type="ECO:0000313" key="3">
    <source>
        <dbReference type="Proteomes" id="UP000218811"/>
    </source>
</evidence>
<feature type="region of interest" description="Disordered" evidence="1">
    <location>
        <begin position="1"/>
        <end position="29"/>
    </location>
</feature>
<feature type="region of interest" description="Disordered" evidence="1">
    <location>
        <begin position="146"/>
        <end position="197"/>
    </location>
</feature>
<proteinExistence type="predicted"/>
<dbReference type="Proteomes" id="UP000218811">
    <property type="component" value="Unassembled WGS sequence"/>
</dbReference>
<organism evidence="2 3">
    <name type="scientific">Wolfiporia cocos (strain MD-104)</name>
    <name type="common">Brown rot fungus</name>
    <dbReference type="NCBI Taxonomy" id="742152"/>
    <lineage>
        <taxon>Eukaryota</taxon>
        <taxon>Fungi</taxon>
        <taxon>Dikarya</taxon>
        <taxon>Basidiomycota</taxon>
        <taxon>Agaricomycotina</taxon>
        <taxon>Agaricomycetes</taxon>
        <taxon>Polyporales</taxon>
        <taxon>Phaeolaceae</taxon>
        <taxon>Wolfiporia</taxon>
    </lineage>
</organism>
<evidence type="ECO:0000256" key="1">
    <source>
        <dbReference type="SAM" id="MobiDB-lite"/>
    </source>
</evidence>
<sequence>MPQSSIDEIARLPPLPNHEKEPGAQPEAMRGCKAKLLKQQSRMCTTDRIDVAVVLNVHGGFAPYDARAVCPSWGTRHVTREVVEGAQDLWAEVVWELSVVSFQLEFLHADRALAPTHYTVEDDILLRKQLVTDIWLNNEEDAVLLHPNWEEQMPERRGGKDGRGEDDEGEGKGEGEGEGHDASVVGGTTGPNTVANSHLSLPQQTRCHPCRPHRPFIALVLAFVTPPPLSPPLCFPLYWLLSGTALNQEYCGRPLGVLILVLLDDSQSSMRPSSSAPKLTMLPVHHSFALFNPVRTSTVPASIPCPTMDHDLFGYRSVRATIQTSVLPVPFPIYHSMPLPLHNEVPVVDLSGHYSL</sequence>
<accession>A0A2H3IZW0</accession>
<gene>
    <name evidence="2" type="ORF">WOLCODRAFT_156157</name>
</gene>
<evidence type="ECO:0000313" key="2">
    <source>
        <dbReference type="EMBL" id="PCH35466.1"/>
    </source>
</evidence>
<dbReference type="AlphaFoldDB" id="A0A2H3IZW0"/>
<name>A0A2H3IZW0_WOLCO</name>
<protein>
    <submittedName>
        <fullName evidence="2">Uncharacterized protein</fullName>
    </submittedName>
</protein>